<comment type="similarity">
    <text evidence="2">Belongs to the Tdpoz family.</text>
</comment>
<dbReference type="Gene3D" id="2.60.210.10">
    <property type="entry name" value="Apoptosis, Tumor Necrosis Factor Receptor Associated Protein 2, Chain A"/>
    <property type="match status" value="1"/>
</dbReference>
<evidence type="ECO:0000313" key="4">
    <source>
        <dbReference type="EnsemblPlants" id="OPUNC08G19000.1"/>
    </source>
</evidence>
<dbReference type="InterPro" id="IPR000210">
    <property type="entry name" value="BTB/POZ_dom"/>
</dbReference>
<keyword evidence="5" id="KW-1185">Reference proteome</keyword>
<evidence type="ECO:0000259" key="3">
    <source>
        <dbReference type="PROSITE" id="PS50097"/>
    </source>
</evidence>
<dbReference type="InterPro" id="IPR056423">
    <property type="entry name" value="BACK_BPM_SPOP"/>
</dbReference>
<comment type="pathway">
    <text evidence="1">Protein modification; protein ubiquitination.</text>
</comment>
<dbReference type="PANTHER" id="PTHR26379">
    <property type="entry name" value="BTB/POZ AND MATH DOMAIN-CONTAINING PROTEIN 1"/>
    <property type="match status" value="1"/>
</dbReference>
<dbReference type="PANTHER" id="PTHR26379:SF238">
    <property type="entry name" value="OS08G0523100 PROTEIN"/>
    <property type="match status" value="1"/>
</dbReference>
<dbReference type="SUPFAM" id="SSF54695">
    <property type="entry name" value="POZ domain"/>
    <property type="match status" value="1"/>
</dbReference>
<dbReference type="InterPro" id="IPR045005">
    <property type="entry name" value="BPM1-6"/>
</dbReference>
<name>A0A0E0LX09_ORYPU</name>
<dbReference type="Gramene" id="OPUNC08G19000.1">
    <property type="protein sequence ID" value="OPUNC08G19000.1"/>
    <property type="gene ID" value="OPUNC08G19000"/>
</dbReference>
<dbReference type="SMART" id="SM00225">
    <property type="entry name" value="BTB"/>
    <property type="match status" value="1"/>
</dbReference>
<organism evidence="4">
    <name type="scientific">Oryza punctata</name>
    <name type="common">Red rice</name>
    <dbReference type="NCBI Taxonomy" id="4537"/>
    <lineage>
        <taxon>Eukaryota</taxon>
        <taxon>Viridiplantae</taxon>
        <taxon>Streptophyta</taxon>
        <taxon>Embryophyta</taxon>
        <taxon>Tracheophyta</taxon>
        <taxon>Spermatophyta</taxon>
        <taxon>Magnoliopsida</taxon>
        <taxon>Liliopsida</taxon>
        <taxon>Poales</taxon>
        <taxon>Poaceae</taxon>
        <taxon>BOP clade</taxon>
        <taxon>Oryzoideae</taxon>
        <taxon>Oryzeae</taxon>
        <taxon>Oryzinae</taxon>
        <taxon>Oryza</taxon>
    </lineage>
</organism>
<dbReference type="AlphaFoldDB" id="A0A0E0LX09"/>
<dbReference type="STRING" id="4537.A0A0E0LX09"/>
<dbReference type="Pfam" id="PF24570">
    <property type="entry name" value="BACK_BPM_SPOP"/>
    <property type="match status" value="1"/>
</dbReference>
<dbReference type="Gene3D" id="3.30.710.10">
    <property type="entry name" value="Potassium Channel Kv1.1, Chain A"/>
    <property type="match status" value="1"/>
</dbReference>
<dbReference type="InterPro" id="IPR008974">
    <property type="entry name" value="TRAF-like"/>
</dbReference>
<dbReference type="Gene3D" id="1.25.40.420">
    <property type="match status" value="1"/>
</dbReference>
<evidence type="ECO:0000256" key="2">
    <source>
        <dbReference type="ARBA" id="ARBA00010846"/>
    </source>
</evidence>
<dbReference type="PROSITE" id="PS50097">
    <property type="entry name" value="BTB"/>
    <property type="match status" value="1"/>
</dbReference>
<dbReference type="SUPFAM" id="SSF49599">
    <property type="entry name" value="TRAF domain-like"/>
    <property type="match status" value="1"/>
</dbReference>
<evidence type="ECO:0000313" key="5">
    <source>
        <dbReference type="Proteomes" id="UP000026962"/>
    </source>
</evidence>
<protein>
    <recommendedName>
        <fullName evidence="3">BTB domain-containing protein</fullName>
    </recommendedName>
</protein>
<dbReference type="EnsemblPlants" id="OPUNC08G19000.1">
    <property type="protein sequence ID" value="OPUNC08G19000.1"/>
    <property type="gene ID" value="OPUNC08G19000"/>
</dbReference>
<sequence>MYFASRSELEKKYVSGDGWVTIVCGVLIPSDSPQALSPPPPPSGGGEHIGSLMYGADDTADVAFVVDGETFHTHRAVLAARSPVFRVALFGSMAEATMPTSTRRRYGPCSIYMDALPDDIDELAGFSPVDMFQHLLAAAERYALGGLKLLPTKKLLDNVTPENVAGIILCAETYGCPELKKKCLDYLARKDEHFRKAATTQGYVRLMQDFPSVMDEIRASHSSSYNPEKLVSEILFAIMFAGRFAPFIIDYSVTTKNLATGDFVSSDEFSAGGHLWRIECYTRMARRRRRLKGVYVSLFLRLCSESNGVKVIFEAFVLTGDGELTATAAQRTRVLELPVRQGTERQPGGWVVSIREARGAGEELRDTIRTRHFHLRDSGDRELRRRRRWRCRR</sequence>
<accession>A0A0E0LX09</accession>
<dbReference type="CDD" id="cd00121">
    <property type="entry name" value="MATH"/>
    <property type="match status" value="1"/>
</dbReference>
<dbReference type="Pfam" id="PF00651">
    <property type="entry name" value="BTB"/>
    <property type="match status" value="1"/>
</dbReference>
<reference evidence="4" key="1">
    <citation type="submission" date="2015-04" db="UniProtKB">
        <authorList>
            <consortium name="EnsemblPlants"/>
        </authorList>
    </citation>
    <scope>IDENTIFICATION</scope>
</reference>
<dbReference type="GO" id="GO:0016567">
    <property type="term" value="P:protein ubiquitination"/>
    <property type="evidence" value="ECO:0007669"/>
    <property type="project" value="InterPro"/>
</dbReference>
<proteinExistence type="inferred from homology"/>
<dbReference type="CDD" id="cd14733">
    <property type="entry name" value="BACK"/>
    <property type="match status" value="1"/>
</dbReference>
<reference evidence="4" key="2">
    <citation type="submission" date="2018-05" db="EMBL/GenBank/DDBJ databases">
        <title>OpunRS2 (Oryza punctata Reference Sequence Version 2).</title>
        <authorList>
            <person name="Zhang J."/>
            <person name="Kudrna D."/>
            <person name="Lee S."/>
            <person name="Talag J."/>
            <person name="Welchert J."/>
            <person name="Wing R.A."/>
        </authorList>
    </citation>
    <scope>NUCLEOTIDE SEQUENCE [LARGE SCALE GENOMIC DNA]</scope>
</reference>
<evidence type="ECO:0000256" key="1">
    <source>
        <dbReference type="ARBA" id="ARBA00004906"/>
    </source>
</evidence>
<dbReference type="eggNOG" id="KOG1987">
    <property type="taxonomic scope" value="Eukaryota"/>
</dbReference>
<dbReference type="HOGENOM" id="CLU_702813_0_0_1"/>
<feature type="domain" description="BTB" evidence="3">
    <location>
        <begin position="60"/>
        <end position="126"/>
    </location>
</feature>
<dbReference type="Proteomes" id="UP000026962">
    <property type="component" value="Chromosome 8"/>
</dbReference>
<dbReference type="InterPro" id="IPR011333">
    <property type="entry name" value="SKP1/BTB/POZ_sf"/>
</dbReference>
<dbReference type="InterPro" id="IPR002083">
    <property type="entry name" value="MATH/TRAF_dom"/>
</dbReference>